<name>E9IVU0_SOLIN</name>
<reference evidence="1" key="1">
    <citation type="journal article" date="2011" name="Proc. Natl. Acad. Sci. U.S.A.">
        <title>The genome of the fire ant Solenopsis invicta.</title>
        <authorList>
            <person name="Wurm Y."/>
            <person name="Wang J."/>
            <person name="Riba-Grognuz O."/>
            <person name="Corona M."/>
            <person name="Nygaard S."/>
            <person name="Hunt B.G."/>
            <person name="Ingram K.K."/>
            <person name="Falquet L."/>
            <person name="Nipitwattanaphon M."/>
            <person name="Gotzek D."/>
            <person name="Dijkstra M.B."/>
            <person name="Oettler J."/>
            <person name="Comtesse F."/>
            <person name="Shih C.J."/>
            <person name="Wu W.J."/>
            <person name="Yang C.C."/>
            <person name="Thomas J."/>
            <person name="Beaudoing E."/>
            <person name="Pradervand S."/>
            <person name="Flegel V."/>
            <person name="Cook E.D."/>
            <person name="Fabbretti R."/>
            <person name="Stockinger H."/>
            <person name="Long L."/>
            <person name="Farmerie W.G."/>
            <person name="Oakey J."/>
            <person name="Boomsma J.J."/>
            <person name="Pamilo P."/>
            <person name="Yi S.V."/>
            <person name="Heinze J."/>
            <person name="Goodisman M.A."/>
            <person name="Farinelli L."/>
            <person name="Harshman K."/>
            <person name="Hulo N."/>
            <person name="Cerutti L."/>
            <person name="Xenarios I."/>
            <person name="Shoemaker D."/>
            <person name="Keller L."/>
        </authorList>
    </citation>
    <scope>NUCLEOTIDE SEQUENCE [LARGE SCALE GENOMIC DNA]</scope>
</reference>
<gene>
    <name evidence="1" type="ORF">SINV_08194</name>
</gene>
<protein>
    <recommendedName>
        <fullName evidence="2">Reverse transcriptase domain-containing protein</fullName>
    </recommendedName>
</protein>
<sequence>MWEVVNRERKKRKGINGKIKEEEWEEYFMGVLGEVRKKVVRGMRGDRGGDEVKGITRGKVKKALKMLKERKAAGGDGIPREMWKYGGRGWRSECGKSVIRFGKERTG</sequence>
<dbReference type="AlphaFoldDB" id="E9IVU0"/>
<evidence type="ECO:0000313" key="1">
    <source>
        <dbReference type="EMBL" id="EFZ15312.1"/>
    </source>
</evidence>
<evidence type="ECO:0008006" key="2">
    <source>
        <dbReference type="Google" id="ProtNLM"/>
    </source>
</evidence>
<dbReference type="OMA" id="GIPREMW"/>
<proteinExistence type="predicted"/>
<dbReference type="HOGENOM" id="CLU_2213195_0_0_1"/>
<accession>E9IVU0</accession>
<dbReference type="EMBL" id="GL766439">
    <property type="protein sequence ID" value="EFZ15312.1"/>
    <property type="molecule type" value="Genomic_DNA"/>
</dbReference>
<feature type="non-terminal residue" evidence="1">
    <location>
        <position position="107"/>
    </location>
</feature>
<organism>
    <name type="scientific">Solenopsis invicta</name>
    <name type="common">Red imported fire ant</name>
    <name type="synonym">Solenopsis wagneri</name>
    <dbReference type="NCBI Taxonomy" id="13686"/>
    <lineage>
        <taxon>Eukaryota</taxon>
        <taxon>Metazoa</taxon>
        <taxon>Ecdysozoa</taxon>
        <taxon>Arthropoda</taxon>
        <taxon>Hexapoda</taxon>
        <taxon>Insecta</taxon>
        <taxon>Pterygota</taxon>
        <taxon>Neoptera</taxon>
        <taxon>Endopterygota</taxon>
        <taxon>Hymenoptera</taxon>
        <taxon>Apocrita</taxon>
        <taxon>Aculeata</taxon>
        <taxon>Formicoidea</taxon>
        <taxon>Formicidae</taxon>
        <taxon>Myrmicinae</taxon>
        <taxon>Solenopsis</taxon>
    </lineage>
</organism>